<dbReference type="RefSeq" id="WP_150609207.1">
    <property type="nucleotide sequence ID" value="NZ_CABPRY010000006.1"/>
</dbReference>
<protein>
    <submittedName>
        <fullName evidence="1">Uncharacterized protein</fullName>
    </submittedName>
</protein>
<evidence type="ECO:0000313" key="2">
    <source>
        <dbReference type="Proteomes" id="UP000396788"/>
    </source>
</evidence>
<proteinExistence type="predicted"/>
<gene>
    <name evidence="1" type="ORF">PCE31107_02823</name>
</gene>
<name>A0A5E4VQW0_9BURK</name>
<dbReference type="EMBL" id="CABPRY010000006">
    <property type="protein sequence ID" value="VVE14611.1"/>
    <property type="molecule type" value="Genomic_DNA"/>
</dbReference>
<dbReference type="Proteomes" id="UP000396788">
    <property type="component" value="Unassembled WGS sequence"/>
</dbReference>
<reference evidence="1 2" key="1">
    <citation type="submission" date="2019-08" db="EMBL/GenBank/DDBJ databases">
        <authorList>
            <person name="Peeters C."/>
        </authorList>
    </citation>
    <scope>NUCLEOTIDE SEQUENCE [LARGE SCALE GENOMIC DNA]</scope>
    <source>
        <strain evidence="1 2">LMG 31107</strain>
    </source>
</reference>
<organism evidence="1 2">
    <name type="scientific">Pandoraea cepalis</name>
    <dbReference type="NCBI Taxonomy" id="2508294"/>
    <lineage>
        <taxon>Bacteria</taxon>
        <taxon>Pseudomonadati</taxon>
        <taxon>Pseudomonadota</taxon>
        <taxon>Betaproteobacteria</taxon>
        <taxon>Burkholderiales</taxon>
        <taxon>Burkholderiaceae</taxon>
        <taxon>Pandoraea</taxon>
    </lineage>
</organism>
<sequence>MTSPVDEDDDGIETSMFYSIIDEMERVWGDPGLEGTSDEYKWLEGHYQITEEEDVKWQMALQYFVNHDLPEDDGSDPEVMAFLNDYDAVRSFLAEFFRKYRSSDKVYLRPSVL</sequence>
<dbReference type="AlphaFoldDB" id="A0A5E4VQW0"/>
<accession>A0A5E4VQW0</accession>
<evidence type="ECO:0000313" key="1">
    <source>
        <dbReference type="EMBL" id="VVE14611.1"/>
    </source>
</evidence>